<name>A0A9N9FG29_9GLOM</name>
<feature type="non-terminal residue" evidence="1">
    <location>
        <position position="1"/>
    </location>
</feature>
<reference evidence="1" key="1">
    <citation type="submission" date="2021-06" db="EMBL/GenBank/DDBJ databases">
        <authorList>
            <person name="Kallberg Y."/>
            <person name="Tangrot J."/>
            <person name="Rosling A."/>
        </authorList>
    </citation>
    <scope>NUCLEOTIDE SEQUENCE</scope>
    <source>
        <strain evidence="1">FL966</strain>
    </source>
</reference>
<dbReference type="OrthoDB" id="2433592at2759"/>
<accession>A0A9N9FG29</accession>
<dbReference type="Proteomes" id="UP000789759">
    <property type="component" value="Unassembled WGS sequence"/>
</dbReference>
<evidence type="ECO:0000313" key="1">
    <source>
        <dbReference type="EMBL" id="CAG8531662.1"/>
    </source>
</evidence>
<keyword evidence="2" id="KW-1185">Reference proteome</keyword>
<evidence type="ECO:0000313" key="2">
    <source>
        <dbReference type="Proteomes" id="UP000789759"/>
    </source>
</evidence>
<organism evidence="1 2">
    <name type="scientific">Cetraspora pellucida</name>
    <dbReference type="NCBI Taxonomy" id="1433469"/>
    <lineage>
        <taxon>Eukaryota</taxon>
        <taxon>Fungi</taxon>
        <taxon>Fungi incertae sedis</taxon>
        <taxon>Mucoromycota</taxon>
        <taxon>Glomeromycotina</taxon>
        <taxon>Glomeromycetes</taxon>
        <taxon>Diversisporales</taxon>
        <taxon>Gigasporaceae</taxon>
        <taxon>Cetraspora</taxon>
    </lineage>
</organism>
<dbReference type="EMBL" id="CAJVQA010001943">
    <property type="protein sequence ID" value="CAG8531662.1"/>
    <property type="molecule type" value="Genomic_DNA"/>
</dbReference>
<dbReference type="AlphaFoldDB" id="A0A9N9FG29"/>
<gene>
    <name evidence="1" type="ORF">CPELLU_LOCUS3873</name>
</gene>
<proteinExistence type="predicted"/>
<sequence length="67" mass="7661">LFPGTKNYKTLEVSLTLLCQDLIQLKNNGINDTSGKHWNVELYFSADWKFLAIFLGFNVANSNFFCP</sequence>
<protein>
    <submittedName>
        <fullName evidence="1">16250_t:CDS:1</fullName>
    </submittedName>
</protein>
<comment type="caution">
    <text evidence="1">The sequence shown here is derived from an EMBL/GenBank/DDBJ whole genome shotgun (WGS) entry which is preliminary data.</text>
</comment>